<evidence type="ECO:0000313" key="1">
    <source>
        <dbReference type="EMBL" id="KAH9516640.1"/>
    </source>
</evidence>
<reference evidence="1" key="1">
    <citation type="submission" date="2013-05" db="EMBL/GenBank/DDBJ databases">
        <authorList>
            <person name="Yim A.K.Y."/>
            <person name="Chan T.F."/>
            <person name="Ji K.M."/>
            <person name="Liu X.Y."/>
            <person name="Zhou J.W."/>
            <person name="Li R.Q."/>
            <person name="Yang K.Y."/>
            <person name="Li J."/>
            <person name="Li M."/>
            <person name="Law P.T.W."/>
            <person name="Wu Y.L."/>
            <person name="Cai Z.L."/>
            <person name="Qin H."/>
            <person name="Bao Y."/>
            <person name="Leung R.K.K."/>
            <person name="Ng P.K.S."/>
            <person name="Zou J."/>
            <person name="Zhong X.J."/>
            <person name="Ran P.X."/>
            <person name="Zhong N.S."/>
            <person name="Liu Z.G."/>
            <person name="Tsui S.K.W."/>
        </authorList>
    </citation>
    <scope>NUCLEOTIDE SEQUENCE</scope>
    <source>
        <strain evidence="1">Derf</strain>
        <tissue evidence="1">Whole organism</tissue>
    </source>
</reference>
<accession>A0A922L4E9</accession>
<organism evidence="1 2">
    <name type="scientific">Dermatophagoides farinae</name>
    <name type="common">American house dust mite</name>
    <dbReference type="NCBI Taxonomy" id="6954"/>
    <lineage>
        <taxon>Eukaryota</taxon>
        <taxon>Metazoa</taxon>
        <taxon>Ecdysozoa</taxon>
        <taxon>Arthropoda</taxon>
        <taxon>Chelicerata</taxon>
        <taxon>Arachnida</taxon>
        <taxon>Acari</taxon>
        <taxon>Acariformes</taxon>
        <taxon>Sarcoptiformes</taxon>
        <taxon>Astigmata</taxon>
        <taxon>Psoroptidia</taxon>
        <taxon>Analgoidea</taxon>
        <taxon>Pyroglyphidae</taxon>
        <taxon>Dermatophagoidinae</taxon>
        <taxon>Dermatophagoides</taxon>
    </lineage>
</organism>
<protein>
    <submittedName>
        <fullName evidence="1">Uncharacterized protein</fullName>
    </submittedName>
</protein>
<dbReference type="Proteomes" id="UP000790347">
    <property type="component" value="Unassembled WGS sequence"/>
</dbReference>
<gene>
    <name evidence="1" type="ORF">DERF_007370</name>
</gene>
<dbReference type="AlphaFoldDB" id="A0A922L4E9"/>
<reference evidence="1" key="2">
    <citation type="journal article" date="2022" name="Res Sq">
        <title>Comparative Genomics Reveals Insights into the Divergent Evolution of Astigmatic Mites and Household Pest Adaptations.</title>
        <authorList>
            <person name="Xiong Q."/>
            <person name="Wan A.T.-Y."/>
            <person name="Liu X.-Y."/>
            <person name="Fung C.S.-H."/>
            <person name="Xiao X."/>
            <person name="Malainual N."/>
            <person name="Hou J."/>
            <person name="Wang L."/>
            <person name="Wang M."/>
            <person name="Yang K."/>
            <person name="Cui Y."/>
            <person name="Leung E."/>
            <person name="Nong W."/>
            <person name="Shin S.-K."/>
            <person name="Au S."/>
            <person name="Jeong K.Y."/>
            <person name="Chew F.T."/>
            <person name="Hui J."/>
            <person name="Leung T.F."/>
            <person name="Tungtrongchitr A."/>
            <person name="Zhong N."/>
            <person name="Liu Z."/>
            <person name="Tsui S."/>
        </authorList>
    </citation>
    <scope>NUCLEOTIDE SEQUENCE</scope>
    <source>
        <strain evidence="1">Derf</strain>
        <tissue evidence="1">Whole organism</tissue>
    </source>
</reference>
<evidence type="ECO:0000313" key="2">
    <source>
        <dbReference type="Proteomes" id="UP000790347"/>
    </source>
</evidence>
<name>A0A922L4E9_DERFA</name>
<dbReference type="EMBL" id="ASGP02000003">
    <property type="protein sequence ID" value="KAH9516640.1"/>
    <property type="molecule type" value="Genomic_DNA"/>
</dbReference>
<comment type="caution">
    <text evidence="1">The sequence shown here is derived from an EMBL/GenBank/DDBJ whole genome shotgun (WGS) entry which is preliminary data.</text>
</comment>
<keyword evidence="2" id="KW-1185">Reference proteome</keyword>
<sequence length="68" mass="8104">MDQRKKNPINNLYITGKKTIPIYIHVCDQCIGCWTHKHHNQQQQQQQRRQLYITYTHSVLVLKKGSSL</sequence>
<proteinExistence type="predicted"/>